<reference evidence="1 2" key="1">
    <citation type="submission" date="2019-03" db="EMBL/GenBank/DDBJ databases">
        <title>Genomic Encyclopedia of Type Strains, Phase IV (KMG-IV): sequencing the most valuable type-strain genomes for metagenomic binning, comparative biology and taxonomic classification.</title>
        <authorList>
            <person name="Goeker M."/>
        </authorList>
    </citation>
    <scope>NUCLEOTIDE SEQUENCE [LARGE SCALE GENOMIC DNA]</scope>
    <source>
        <strain evidence="1 2">DSM 12121</strain>
    </source>
</reference>
<accession>A0A4R6DN23</accession>
<dbReference type="EMBL" id="SNVV01000029">
    <property type="protein sequence ID" value="TDN45588.1"/>
    <property type="molecule type" value="Genomic_DNA"/>
</dbReference>
<organism evidence="1 2">
    <name type="scientific">Azoarcus indigens</name>
    <dbReference type="NCBI Taxonomy" id="29545"/>
    <lineage>
        <taxon>Bacteria</taxon>
        <taxon>Pseudomonadati</taxon>
        <taxon>Pseudomonadota</taxon>
        <taxon>Betaproteobacteria</taxon>
        <taxon>Rhodocyclales</taxon>
        <taxon>Zoogloeaceae</taxon>
        <taxon>Azoarcus</taxon>
    </lineage>
</organism>
<evidence type="ECO:0000313" key="1">
    <source>
        <dbReference type="EMBL" id="TDN45588.1"/>
    </source>
</evidence>
<comment type="caution">
    <text evidence="1">The sequence shown here is derived from an EMBL/GenBank/DDBJ whole genome shotgun (WGS) entry which is preliminary data.</text>
</comment>
<dbReference type="AlphaFoldDB" id="A0A4R6DN23"/>
<name>A0A4R6DN23_9RHOO</name>
<protein>
    <submittedName>
        <fullName evidence="1">Uncharacterized protein</fullName>
    </submittedName>
</protein>
<evidence type="ECO:0000313" key="2">
    <source>
        <dbReference type="Proteomes" id="UP000295129"/>
    </source>
</evidence>
<proteinExistence type="predicted"/>
<gene>
    <name evidence="1" type="ORF">C7389_12942</name>
</gene>
<sequence>MESEQIDERWPLASGTWVRDAGGYRLAETASGAAVDAALGAIDLARFTGARLAPDGALFPPEFAYSPDSGARLPAAAPASEQNWVPPYGQRNVSAGERPGVRGLRLTPQALQVSAAPRPEGGDGDAMLPLPPGGNYEFIVSRYNSRGGELLALDPVAGALYLWLAGAGQWLALAHGGGGFLAETTLKREDWRCEVAGEGEDSRIFLPTSAGLACLRPDALTLSFEVAYIGGGEAVGAPLHWGGAIWAPQRRADGTLVLQAAGLSGAAGAVIEVATDDPLARIGRFAPPVGSERQLIWPGDGGQLVLSRTPDGGMQADWLPWPGGVTPAFEFGCPFMPTSGGFWQLCWDAGREAYVYLQLGRPQPERYEALTPRFSTGSLNYRVATRMKLPPWQEPEHGDDGGKGMVVLPLLESAVEAAVLGIEIEFNRGLDELLDSRERLHATLLVQADNHADLRLLRFVAAQPWAGRVFIHDGLLWFYHPEWSRIEGWRLDV</sequence>
<keyword evidence="2" id="KW-1185">Reference proteome</keyword>
<dbReference type="Proteomes" id="UP000295129">
    <property type="component" value="Unassembled WGS sequence"/>
</dbReference>